<feature type="region of interest" description="Disordered" evidence="2">
    <location>
        <begin position="300"/>
        <end position="517"/>
    </location>
</feature>
<dbReference type="SUPFAM" id="SSF55298">
    <property type="entry name" value="YjgF-like"/>
    <property type="match status" value="1"/>
</dbReference>
<feature type="compositionally biased region" description="Basic residues" evidence="2">
    <location>
        <begin position="493"/>
        <end position="503"/>
    </location>
</feature>
<sequence>MAAPSIRLITTSKAPPATGHSQAVLLNNQTLYISGQTGIAAGSTNVVPGGARAEAKQAMTNIGEILTYAGSSFKHVINCNIMVADMSDFQAVNETIKNFFTEDTYPARSFFQVVKLPKGAYVMIDVAFCDAAPPAADFWDVVPPAADFCEAVLSADAPPAGAADFCDAVPPAADFCDMAPPAADFCEAVPSADAPAAGAADFCDVVPIAVPVPGAAYAEGAGLRPLWFRRHLRLFRPWLKHRYLLSTAAALSDDHQADGGDDEHQLGREQGEEHHGVALLMTADEQQQLKVSCNIIEHNNNKRQQQMSSDDPDKAATAKDGPAPDIPSVAAAAKVTDGGPPTATEEKPKEQVEAKVPDEPTATKEEPKVPDEPSTTKEPTAPVTDGPPSEAKGDKTEEPKVPDEPATEPPKDSATTEGSDEPSTDTSKDSATTEGSEDEAPAPEPSKAPEDQPKKADEKKSEEEAPAPEPPKAPEDQPKKADKKKSEDAAKEPKKKADKKKKSKSEESVASVSTARLQPRKVPVNSFKDVRPAVQKSLAGLKYPFIKKLEKQAGMDREKLFYSALAVLSFYLVIGPGNTFLSTLIVKAWPVYQTILAVHTQNKKDDTQWLAFWCAFAAFSVLDHFFAPLELLFGLYLLFKTAALLYLGLPQTYGAHNLYVKHVHPLVDRLGKIKVK</sequence>
<dbReference type="PANTHER" id="PTHR11803">
    <property type="entry name" value="2-IMINOBUTANOATE/2-IMINOPROPANOATE DEAMINASE RIDA"/>
    <property type="match status" value="1"/>
</dbReference>
<evidence type="ECO:0000313" key="5">
    <source>
        <dbReference type="Proteomes" id="UP001620626"/>
    </source>
</evidence>
<evidence type="ECO:0000256" key="1">
    <source>
        <dbReference type="ARBA" id="ARBA00010552"/>
    </source>
</evidence>
<dbReference type="InterPro" id="IPR006175">
    <property type="entry name" value="YjgF/YER057c/UK114"/>
</dbReference>
<protein>
    <submittedName>
        <fullName evidence="4">Uncharacterized protein</fullName>
    </submittedName>
</protein>
<dbReference type="InterPro" id="IPR004345">
    <property type="entry name" value="TB2_DP1_HVA22"/>
</dbReference>
<gene>
    <name evidence="4" type="ORF">niasHT_033132</name>
</gene>
<evidence type="ECO:0000256" key="2">
    <source>
        <dbReference type="SAM" id="MobiDB-lite"/>
    </source>
</evidence>
<keyword evidence="3" id="KW-1133">Transmembrane helix</keyword>
<feature type="transmembrane region" description="Helical" evidence="3">
    <location>
        <begin position="607"/>
        <end position="627"/>
    </location>
</feature>
<keyword evidence="5" id="KW-1185">Reference proteome</keyword>
<feature type="region of interest" description="Disordered" evidence="2">
    <location>
        <begin position="254"/>
        <end position="273"/>
    </location>
</feature>
<keyword evidence="3" id="KW-0812">Transmembrane</keyword>
<feature type="compositionally biased region" description="Basic and acidic residues" evidence="2">
    <location>
        <begin position="391"/>
        <end position="403"/>
    </location>
</feature>
<dbReference type="CDD" id="cd00448">
    <property type="entry name" value="YjgF_YER057c_UK114_family"/>
    <property type="match status" value="1"/>
</dbReference>
<comment type="similarity">
    <text evidence="1">Belongs to the RutC family.</text>
</comment>
<keyword evidence="3" id="KW-0472">Membrane</keyword>
<evidence type="ECO:0000256" key="3">
    <source>
        <dbReference type="SAM" id="Phobius"/>
    </source>
</evidence>
<feature type="transmembrane region" description="Helical" evidence="3">
    <location>
        <begin position="560"/>
        <end position="586"/>
    </location>
</feature>
<accession>A0ABD2HZ07</accession>
<dbReference type="Gene3D" id="3.30.1330.40">
    <property type="entry name" value="RutC-like"/>
    <property type="match status" value="1"/>
</dbReference>
<dbReference type="AlphaFoldDB" id="A0ABD2HZ07"/>
<dbReference type="PANTHER" id="PTHR11803:SF39">
    <property type="entry name" value="2-IMINOBUTANOATE_2-IMINOPROPANOATE DEAMINASE"/>
    <property type="match status" value="1"/>
</dbReference>
<evidence type="ECO:0000313" key="4">
    <source>
        <dbReference type="EMBL" id="KAL3070745.1"/>
    </source>
</evidence>
<name>A0ABD2HZ07_9BILA</name>
<feature type="compositionally biased region" description="Basic and acidic residues" evidence="2">
    <location>
        <begin position="472"/>
        <end position="492"/>
    </location>
</feature>
<dbReference type="Proteomes" id="UP001620626">
    <property type="component" value="Unassembled WGS sequence"/>
</dbReference>
<organism evidence="4 5">
    <name type="scientific">Heterodera trifolii</name>
    <dbReference type="NCBI Taxonomy" id="157864"/>
    <lineage>
        <taxon>Eukaryota</taxon>
        <taxon>Metazoa</taxon>
        <taxon>Ecdysozoa</taxon>
        <taxon>Nematoda</taxon>
        <taxon>Chromadorea</taxon>
        <taxon>Rhabditida</taxon>
        <taxon>Tylenchina</taxon>
        <taxon>Tylenchomorpha</taxon>
        <taxon>Tylenchoidea</taxon>
        <taxon>Heteroderidae</taxon>
        <taxon>Heteroderinae</taxon>
        <taxon>Heterodera</taxon>
    </lineage>
</organism>
<feature type="transmembrane region" description="Helical" evidence="3">
    <location>
        <begin position="633"/>
        <end position="649"/>
    </location>
</feature>
<reference evidence="4 5" key="1">
    <citation type="submission" date="2024-10" db="EMBL/GenBank/DDBJ databases">
        <authorList>
            <person name="Kim D."/>
        </authorList>
    </citation>
    <scope>NUCLEOTIDE SEQUENCE [LARGE SCALE GENOMIC DNA]</scope>
    <source>
        <strain evidence="4">BH-2024</strain>
    </source>
</reference>
<dbReference type="FunFam" id="3.30.1330.40:FF:000001">
    <property type="entry name" value="L-PSP family endoribonuclease"/>
    <property type="match status" value="1"/>
</dbReference>
<dbReference type="Pfam" id="PF03134">
    <property type="entry name" value="TB2_DP1_HVA22"/>
    <property type="match status" value="1"/>
</dbReference>
<feature type="compositionally biased region" description="Basic and acidic residues" evidence="2">
    <location>
        <begin position="344"/>
        <end position="375"/>
    </location>
</feature>
<comment type="caution">
    <text evidence="4">The sequence shown here is derived from an EMBL/GenBank/DDBJ whole genome shotgun (WGS) entry which is preliminary data.</text>
</comment>
<feature type="compositionally biased region" description="Basic and acidic residues" evidence="2">
    <location>
        <begin position="447"/>
        <end position="463"/>
    </location>
</feature>
<dbReference type="InterPro" id="IPR035959">
    <property type="entry name" value="RutC-like_sf"/>
</dbReference>
<proteinExistence type="inferred from homology"/>
<dbReference type="Pfam" id="PF01042">
    <property type="entry name" value="Ribonuc_L-PSP"/>
    <property type="match status" value="1"/>
</dbReference>
<dbReference type="EMBL" id="JBICBT010001378">
    <property type="protein sequence ID" value="KAL3070745.1"/>
    <property type="molecule type" value="Genomic_DNA"/>
</dbReference>